<evidence type="ECO:0000256" key="2">
    <source>
        <dbReference type="ARBA" id="ARBA00008017"/>
    </source>
</evidence>
<feature type="transmembrane region" description="Helical" evidence="7">
    <location>
        <begin position="83"/>
        <end position="109"/>
    </location>
</feature>
<dbReference type="Gene3D" id="2.30.30.60">
    <property type="match status" value="1"/>
</dbReference>
<evidence type="ECO:0000313" key="11">
    <source>
        <dbReference type="EMBL" id="MFC3301599.1"/>
    </source>
</evidence>
<evidence type="ECO:0000256" key="7">
    <source>
        <dbReference type="RuleBase" id="RU369025"/>
    </source>
</evidence>
<feature type="transmembrane region" description="Helical" evidence="7">
    <location>
        <begin position="41"/>
        <end position="62"/>
    </location>
</feature>
<dbReference type="Pfam" id="PF21082">
    <property type="entry name" value="MS_channel_3rd"/>
    <property type="match status" value="1"/>
</dbReference>
<dbReference type="SUPFAM" id="SSF82861">
    <property type="entry name" value="Mechanosensitive channel protein MscS (YggB), transmembrane region"/>
    <property type="match status" value="1"/>
</dbReference>
<keyword evidence="5 7" id="KW-1133">Transmembrane helix</keyword>
<evidence type="ECO:0000256" key="1">
    <source>
        <dbReference type="ARBA" id="ARBA00004651"/>
    </source>
</evidence>
<feature type="domain" description="Mechanosensitive ion channel MscS C-terminal" evidence="9">
    <location>
        <begin position="204"/>
        <end position="285"/>
    </location>
</feature>
<dbReference type="Pfam" id="PF00924">
    <property type="entry name" value="MS_channel_2nd"/>
    <property type="match status" value="1"/>
</dbReference>
<dbReference type="InterPro" id="IPR049278">
    <property type="entry name" value="MS_channel_C"/>
</dbReference>
<dbReference type="Pfam" id="PF21088">
    <property type="entry name" value="MS_channel_1st"/>
    <property type="match status" value="1"/>
</dbReference>
<dbReference type="Proteomes" id="UP001595607">
    <property type="component" value="Unassembled WGS sequence"/>
</dbReference>
<evidence type="ECO:0000259" key="9">
    <source>
        <dbReference type="Pfam" id="PF21082"/>
    </source>
</evidence>
<evidence type="ECO:0000256" key="5">
    <source>
        <dbReference type="ARBA" id="ARBA00022989"/>
    </source>
</evidence>
<keyword evidence="4 7" id="KW-0812">Transmembrane</keyword>
<dbReference type="InterPro" id="IPR045275">
    <property type="entry name" value="MscS_archaea/bacteria_type"/>
</dbReference>
<dbReference type="SUPFAM" id="SSF82689">
    <property type="entry name" value="Mechanosensitive channel protein MscS (YggB), C-terminal domain"/>
    <property type="match status" value="1"/>
</dbReference>
<evidence type="ECO:0000259" key="10">
    <source>
        <dbReference type="Pfam" id="PF21088"/>
    </source>
</evidence>
<accession>A0ABV7M824</accession>
<dbReference type="InterPro" id="IPR011066">
    <property type="entry name" value="MscS_channel_C_sf"/>
</dbReference>
<dbReference type="Pfam" id="PF05552">
    <property type="entry name" value="MS_channel_1st_1"/>
    <property type="match status" value="1"/>
</dbReference>
<evidence type="ECO:0000256" key="4">
    <source>
        <dbReference type="ARBA" id="ARBA00022692"/>
    </source>
</evidence>
<dbReference type="InterPro" id="IPR049142">
    <property type="entry name" value="MS_channel_1st"/>
</dbReference>
<evidence type="ECO:0000256" key="3">
    <source>
        <dbReference type="ARBA" id="ARBA00022475"/>
    </source>
</evidence>
<evidence type="ECO:0000259" key="8">
    <source>
        <dbReference type="Pfam" id="PF00924"/>
    </source>
</evidence>
<keyword evidence="7" id="KW-0406">Ion transport</keyword>
<dbReference type="Gene3D" id="1.10.287.1260">
    <property type="match status" value="1"/>
</dbReference>
<dbReference type="Gene3D" id="3.30.70.100">
    <property type="match status" value="1"/>
</dbReference>
<dbReference type="InterPro" id="IPR010920">
    <property type="entry name" value="LSM_dom_sf"/>
</dbReference>
<sequence>MLTTNSTPTGSGPVGNTIEEAQSWLGNFLRPETISSMTETAIGWGLKAVGALIVFAIGVWIAGRLRNAVTSAVERAPNLDVTLARFFGSIVYWLVFAFVVIAVLSMFGIQTTGLAAVIGAAGLAIGLALQGTLSHVASGVMLLAFRPFKYGDFVEAGGVSGTVKGINLFTTELATPDNKKVIVPNGDIYSTSITNYSAYDTRRVDIVMGISYDDDIDKAMATLRGEIAKDDRVLADPEPFLAVKELGDSSVNIVCRMWVAKDNFWPVTFDLTKAFKQALDRDDITIPFPTRTIYTHEVAKST</sequence>
<dbReference type="PANTHER" id="PTHR30221">
    <property type="entry name" value="SMALL-CONDUCTANCE MECHANOSENSITIVE CHANNEL"/>
    <property type="match status" value="1"/>
</dbReference>
<dbReference type="RefSeq" id="WP_229786068.1">
    <property type="nucleotide sequence ID" value="NZ_BMXU01000001.1"/>
</dbReference>
<feature type="domain" description="Mechanosensitive ion channel transmembrane helices 2/3" evidence="10">
    <location>
        <begin position="90"/>
        <end position="130"/>
    </location>
</feature>
<gene>
    <name evidence="11" type="ORF">ACFONP_02485</name>
</gene>
<proteinExistence type="inferred from homology"/>
<keyword evidence="12" id="KW-1185">Reference proteome</keyword>
<comment type="caution">
    <text evidence="11">The sequence shown here is derived from an EMBL/GenBank/DDBJ whole genome shotgun (WGS) entry which is preliminary data.</text>
</comment>
<keyword evidence="3" id="KW-1003">Cell membrane</keyword>
<dbReference type="InterPro" id="IPR006685">
    <property type="entry name" value="MscS_channel_2nd"/>
</dbReference>
<name>A0ABV7M824_9PROT</name>
<reference evidence="12" key="1">
    <citation type="journal article" date="2019" name="Int. J. Syst. Evol. Microbiol.">
        <title>The Global Catalogue of Microorganisms (GCM) 10K type strain sequencing project: providing services to taxonomists for standard genome sequencing and annotation.</title>
        <authorList>
            <consortium name="The Broad Institute Genomics Platform"/>
            <consortium name="The Broad Institute Genome Sequencing Center for Infectious Disease"/>
            <person name="Wu L."/>
            <person name="Ma J."/>
        </authorList>
    </citation>
    <scope>NUCLEOTIDE SEQUENCE [LARGE SCALE GENOMIC DNA]</scope>
    <source>
        <strain evidence="12">KCTC 22245</strain>
    </source>
</reference>
<comment type="function">
    <text evidence="7">Mechanosensitive channel that participates in the regulation of osmotic pressure changes within the cell, opening in response to stretch forces in the membrane lipid bilayer, without the need for other proteins. Contributes to normal resistance to hypoosmotic shock. Forms an ion channel of 1.0 nanosiemens conductance with a slight preference for anions.</text>
</comment>
<evidence type="ECO:0000256" key="6">
    <source>
        <dbReference type="ARBA" id="ARBA00023136"/>
    </source>
</evidence>
<feature type="domain" description="Mechanosensitive ion channel MscS" evidence="8">
    <location>
        <begin position="132"/>
        <end position="197"/>
    </location>
</feature>
<feature type="transmembrane region" description="Helical" evidence="7">
    <location>
        <begin position="115"/>
        <end position="145"/>
    </location>
</feature>
<comment type="subcellular location">
    <subcellularLocation>
        <location evidence="7">Cell inner membrane</location>
        <topology evidence="7">Multi-pass membrane protein</topology>
    </subcellularLocation>
    <subcellularLocation>
        <location evidence="1">Cell membrane</location>
        <topology evidence="1">Multi-pass membrane protein</topology>
    </subcellularLocation>
</comment>
<organism evidence="11 12">
    <name type="scientific">Parvularcula lutaonensis</name>
    <dbReference type="NCBI Taxonomy" id="491923"/>
    <lineage>
        <taxon>Bacteria</taxon>
        <taxon>Pseudomonadati</taxon>
        <taxon>Pseudomonadota</taxon>
        <taxon>Alphaproteobacteria</taxon>
        <taxon>Parvularculales</taxon>
        <taxon>Parvularculaceae</taxon>
        <taxon>Parvularcula</taxon>
    </lineage>
</organism>
<keyword evidence="6 7" id="KW-0472">Membrane</keyword>
<comment type="subunit">
    <text evidence="7">Homoheptamer.</text>
</comment>
<evidence type="ECO:0000313" key="12">
    <source>
        <dbReference type="Proteomes" id="UP001595607"/>
    </source>
</evidence>
<protein>
    <recommendedName>
        <fullName evidence="7">Small-conductance mechanosensitive channel</fullName>
    </recommendedName>
</protein>
<keyword evidence="7" id="KW-0997">Cell inner membrane</keyword>
<keyword evidence="7" id="KW-0813">Transport</keyword>
<dbReference type="InterPro" id="IPR011014">
    <property type="entry name" value="MscS_channel_TM-2"/>
</dbReference>
<dbReference type="InterPro" id="IPR008910">
    <property type="entry name" value="MSC_TM_helix"/>
</dbReference>
<comment type="similarity">
    <text evidence="2 7">Belongs to the MscS (TC 1.A.23) family.</text>
</comment>
<dbReference type="PANTHER" id="PTHR30221:SF1">
    <property type="entry name" value="SMALL-CONDUCTANCE MECHANOSENSITIVE CHANNEL"/>
    <property type="match status" value="1"/>
</dbReference>
<dbReference type="EMBL" id="JBHRVA010000002">
    <property type="protein sequence ID" value="MFC3301599.1"/>
    <property type="molecule type" value="Genomic_DNA"/>
</dbReference>
<dbReference type="SUPFAM" id="SSF50182">
    <property type="entry name" value="Sm-like ribonucleoproteins"/>
    <property type="match status" value="1"/>
</dbReference>
<dbReference type="InterPro" id="IPR023408">
    <property type="entry name" value="MscS_beta-dom_sf"/>
</dbReference>
<comment type="caution">
    <text evidence="7">Lacks conserved residue(s) required for the propagation of feature annotation.</text>
</comment>
<keyword evidence="7" id="KW-0407">Ion channel</keyword>